<organism evidence="7 8">
    <name type="scientific">Trichosporon asahii var. asahii (strain CBS 8904)</name>
    <name type="common">Yeast</name>
    <dbReference type="NCBI Taxonomy" id="1220162"/>
    <lineage>
        <taxon>Eukaryota</taxon>
        <taxon>Fungi</taxon>
        <taxon>Dikarya</taxon>
        <taxon>Basidiomycota</taxon>
        <taxon>Agaricomycotina</taxon>
        <taxon>Tremellomycetes</taxon>
        <taxon>Trichosporonales</taxon>
        <taxon>Trichosporonaceae</taxon>
        <taxon>Trichosporon</taxon>
    </lineage>
</organism>
<keyword evidence="8" id="KW-1185">Reference proteome</keyword>
<reference evidence="7 8" key="1">
    <citation type="journal article" date="2012" name="Eukaryot. Cell">
        <title>Genome sequence of the Trichosporon asahii environmental strain CBS 8904.</title>
        <authorList>
            <person name="Yang R.Y."/>
            <person name="Li H.T."/>
            <person name="Zhu H."/>
            <person name="Zhou G.P."/>
            <person name="Wang M."/>
            <person name="Wang L."/>
        </authorList>
    </citation>
    <scope>NUCLEOTIDE SEQUENCE [LARGE SCALE GENOMIC DNA]</scope>
    <source>
        <strain evidence="7 8">CBS 8904</strain>
    </source>
</reference>
<accession>K1VIM7</accession>
<protein>
    <submittedName>
        <fullName evidence="7">Uncharacterized protein</fullName>
    </submittedName>
</protein>
<gene>
    <name evidence="7" type="ORF">A1Q2_01664</name>
</gene>
<dbReference type="HOGENOM" id="CLU_107649_0_3_1"/>
<dbReference type="PROSITE" id="PS51257">
    <property type="entry name" value="PROKAR_LIPOPROTEIN"/>
    <property type="match status" value="1"/>
</dbReference>
<keyword evidence="3 6" id="KW-0812">Transmembrane</keyword>
<evidence type="ECO:0000256" key="4">
    <source>
        <dbReference type="ARBA" id="ARBA00022989"/>
    </source>
</evidence>
<dbReference type="InterPro" id="IPR000612">
    <property type="entry name" value="PMP3"/>
</dbReference>
<dbReference type="InParanoid" id="K1VIM7"/>
<comment type="similarity">
    <text evidence="2">Belongs to the UPF0057 (PMP3) family.</text>
</comment>
<dbReference type="PROSITE" id="PS01309">
    <property type="entry name" value="UPF0057"/>
    <property type="match status" value="1"/>
</dbReference>
<evidence type="ECO:0000256" key="6">
    <source>
        <dbReference type="SAM" id="Phobius"/>
    </source>
</evidence>
<sequence>MVRGSDIIIALIAIIFPPAAVAMMTGCSCDLLICIALTMLIRAEEMFGMNGYTYLGNGEFVAVRSGPPAGNPNYGSV</sequence>
<evidence type="ECO:0000256" key="3">
    <source>
        <dbReference type="ARBA" id="ARBA00022692"/>
    </source>
</evidence>
<evidence type="ECO:0000313" key="7">
    <source>
        <dbReference type="EMBL" id="EKD03990.1"/>
    </source>
</evidence>
<keyword evidence="5 6" id="KW-0472">Membrane</keyword>
<feature type="transmembrane region" description="Helical" evidence="6">
    <location>
        <begin position="7"/>
        <end position="40"/>
    </location>
</feature>
<comment type="subcellular location">
    <subcellularLocation>
        <location evidence="1">Membrane</location>
    </subcellularLocation>
</comment>
<evidence type="ECO:0000256" key="5">
    <source>
        <dbReference type="ARBA" id="ARBA00023136"/>
    </source>
</evidence>
<comment type="caution">
    <text evidence="7">The sequence shown here is derived from an EMBL/GenBank/DDBJ whole genome shotgun (WGS) entry which is preliminary data.</text>
</comment>
<dbReference type="OrthoDB" id="2802411at2759"/>
<dbReference type="GO" id="GO:0016020">
    <property type="term" value="C:membrane"/>
    <property type="evidence" value="ECO:0007669"/>
    <property type="project" value="UniProtKB-SubCell"/>
</dbReference>
<dbReference type="AlphaFoldDB" id="K1VIM7"/>
<dbReference type="eggNOG" id="KOG1773">
    <property type="taxonomic scope" value="Eukaryota"/>
</dbReference>
<dbReference type="Proteomes" id="UP000006757">
    <property type="component" value="Unassembled WGS sequence"/>
</dbReference>
<proteinExistence type="inferred from homology"/>
<evidence type="ECO:0000313" key="8">
    <source>
        <dbReference type="Proteomes" id="UP000006757"/>
    </source>
</evidence>
<keyword evidence="4 6" id="KW-1133">Transmembrane helix</keyword>
<dbReference type="Pfam" id="PF01679">
    <property type="entry name" value="Pmp3"/>
    <property type="match status" value="1"/>
</dbReference>
<name>K1VIM7_TRIAC</name>
<dbReference type="EMBL" id="AMBO01000237">
    <property type="protein sequence ID" value="EKD03990.1"/>
    <property type="molecule type" value="Genomic_DNA"/>
</dbReference>
<evidence type="ECO:0000256" key="1">
    <source>
        <dbReference type="ARBA" id="ARBA00004370"/>
    </source>
</evidence>
<evidence type="ECO:0000256" key="2">
    <source>
        <dbReference type="ARBA" id="ARBA00009530"/>
    </source>
</evidence>